<keyword evidence="2" id="KW-1185">Reference proteome</keyword>
<evidence type="ECO:0000313" key="2">
    <source>
        <dbReference type="Proteomes" id="UP000789920"/>
    </source>
</evidence>
<reference evidence="1" key="1">
    <citation type="submission" date="2021-06" db="EMBL/GenBank/DDBJ databases">
        <authorList>
            <person name="Kallberg Y."/>
            <person name="Tangrot J."/>
            <person name="Rosling A."/>
        </authorList>
    </citation>
    <scope>NUCLEOTIDE SEQUENCE</scope>
    <source>
        <strain evidence="1">MA461A</strain>
    </source>
</reference>
<comment type="caution">
    <text evidence="1">The sequence shown here is derived from an EMBL/GenBank/DDBJ whole genome shotgun (WGS) entry which is preliminary data.</text>
</comment>
<proteinExistence type="predicted"/>
<name>A0ACA9NEP5_9GLOM</name>
<sequence length="112" mass="13170">VVELMNRYRTFKNPQKLLENEEMIDEIVRQVVNIFLFRLKVQEPIAHWKFFENKTSINTIMMEASLDNAELENVFVDVCSFPVIGSNLCEADEENKNLKVIFQAQIIPTNYE</sequence>
<gene>
    <name evidence="1" type="ORF">RPERSI_LOCUS7670</name>
</gene>
<evidence type="ECO:0000313" key="1">
    <source>
        <dbReference type="EMBL" id="CAG8645914.1"/>
    </source>
</evidence>
<feature type="non-terminal residue" evidence="1">
    <location>
        <position position="1"/>
    </location>
</feature>
<organism evidence="1 2">
    <name type="scientific">Racocetra persica</name>
    <dbReference type="NCBI Taxonomy" id="160502"/>
    <lineage>
        <taxon>Eukaryota</taxon>
        <taxon>Fungi</taxon>
        <taxon>Fungi incertae sedis</taxon>
        <taxon>Mucoromycota</taxon>
        <taxon>Glomeromycotina</taxon>
        <taxon>Glomeromycetes</taxon>
        <taxon>Diversisporales</taxon>
        <taxon>Gigasporaceae</taxon>
        <taxon>Racocetra</taxon>
    </lineage>
</organism>
<protein>
    <submittedName>
        <fullName evidence="1">19401_t:CDS:1</fullName>
    </submittedName>
</protein>
<dbReference type="EMBL" id="CAJVQC010013198">
    <property type="protein sequence ID" value="CAG8645914.1"/>
    <property type="molecule type" value="Genomic_DNA"/>
</dbReference>
<accession>A0ACA9NEP5</accession>
<dbReference type="Proteomes" id="UP000789920">
    <property type="component" value="Unassembled WGS sequence"/>
</dbReference>